<dbReference type="EMBL" id="LAZR01016824">
    <property type="protein sequence ID" value="KKM02850.1"/>
    <property type="molecule type" value="Genomic_DNA"/>
</dbReference>
<accession>A0A0F9GVK4</accession>
<gene>
    <name evidence="2" type="ORF">LCGC14_1780270</name>
</gene>
<evidence type="ECO:0000256" key="1">
    <source>
        <dbReference type="SAM" id="Phobius"/>
    </source>
</evidence>
<keyword evidence="1" id="KW-1133">Transmembrane helix</keyword>
<proteinExistence type="predicted"/>
<name>A0A0F9GVK4_9ZZZZ</name>
<organism evidence="2">
    <name type="scientific">marine sediment metagenome</name>
    <dbReference type="NCBI Taxonomy" id="412755"/>
    <lineage>
        <taxon>unclassified sequences</taxon>
        <taxon>metagenomes</taxon>
        <taxon>ecological metagenomes</taxon>
    </lineage>
</organism>
<reference evidence="2" key="1">
    <citation type="journal article" date="2015" name="Nature">
        <title>Complex archaea that bridge the gap between prokaryotes and eukaryotes.</title>
        <authorList>
            <person name="Spang A."/>
            <person name="Saw J.H."/>
            <person name="Jorgensen S.L."/>
            <person name="Zaremba-Niedzwiedzka K."/>
            <person name="Martijn J."/>
            <person name="Lind A.E."/>
            <person name="van Eijk R."/>
            <person name="Schleper C."/>
            <person name="Guy L."/>
            <person name="Ettema T.J."/>
        </authorList>
    </citation>
    <scope>NUCLEOTIDE SEQUENCE</scope>
</reference>
<dbReference type="AlphaFoldDB" id="A0A0F9GVK4"/>
<sequence>MGSVSTVYLTPLNVTVLTCFIRPDQGLEPCTPPTSVSGIKEPDTRLLDRPWLLVLYRTIGATRVSWGSHIIGVVFIIMRYYCENTLQ</sequence>
<keyword evidence="1" id="KW-0812">Transmembrane</keyword>
<feature type="transmembrane region" description="Helical" evidence="1">
    <location>
        <begin position="64"/>
        <end position="82"/>
    </location>
</feature>
<comment type="caution">
    <text evidence="2">The sequence shown here is derived from an EMBL/GenBank/DDBJ whole genome shotgun (WGS) entry which is preliminary data.</text>
</comment>
<keyword evidence="1" id="KW-0472">Membrane</keyword>
<evidence type="ECO:0000313" key="2">
    <source>
        <dbReference type="EMBL" id="KKM02850.1"/>
    </source>
</evidence>
<protein>
    <submittedName>
        <fullName evidence="2">Uncharacterized protein</fullName>
    </submittedName>
</protein>